<dbReference type="PANTHER" id="PTHR37313:SF2">
    <property type="entry name" value="UPF0749 PROTEIN YLXX"/>
    <property type="match status" value="1"/>
</dbReference>
<organism evidence="3 4">
    <name type="scientific">Halalkalibacter krulwichiae</name>
    <dbReference type="NCBI Taxonomy" id="199441"/>
    <lineage>
        <taxon>Bacteria</taxon>
        <taxon>Bacillati</taxon>
        <taxon>Bacillota</taxon>
        <taxon>Bacilli</taxon>
        <taxon>Bacillales</taxon>
        <taxon>Bacillaceae</taxon>
        <taxon>Halalkalibacter</taxon>
    </lineage>
</organism>
<evidence type="ECO:0000256" key="1">
    <source>
        <dbReference type="ARBA" id="ARBA00009108"/>
    </source>
</evidence>
<name>A0A1X9MC97_9BACI</name>
<dbReference type="Gene3D" id="3.30.70.1880">
    <property type="entry name" value="Protein of unknown function DUF881"/>
    <property type="match status" value="1"/>
</dbReference>
<dbReference type="Proteomes" id="UP000193006">
    <property type="component" value="Chromosome"/>
</dbReference>
<dbReference type="Pfam" id="PF05949">
    <property type="entry name" value="DUF881"/>
    <property type="match status" value="1"/>
</dbReference>
<sequence>MRVKGKHVILSFVLLVTGFILALSYEVANERNTASLAPGFERQWEIEDELRNQVISEQTVNRNLQEELQMLQTEVRELENNIATIDQEQEVKAQNLIEDIERLRKLVGQVKVEGTGIEISLEDADYVPDGENPNNYIVHEFHVQRVVHELFVAGAEAIAINGFRLTHQSYIQCTGPVIQVDGQTSSAPFVITAIGDSDHLESAITLPGGVHQQLVNDEISVRIQKKNTVTLEPHLVESG</sequence>
<gene>
    <name evidence="3" type="ORF">BkAM31D_15235</name>
</gene>
<feature type="coiled-coil region" evidence="2">
    <location>
        <begin position="47"/>
        <end position="113"/>
    </location>
</feature>
<keyword evidence="2" id="KW-0175">Coiled coil</keyword>
<dbReference type="PANTHER" id="PTHR37313">
    <property type="entry name" value="UPF0749 PROTEIN RV1825"/>
    <property type="match status" value="1"/>
</dbReference>
<dbReference type="AlphaFoldDB" id="A0A1X9MC97"/>
<evidence type="ECO:0008006" key="5">
    <source>
        <dbReference type="Google" id="ProtNLM"/>
    </source>
</evidence>
<accession>A0A1X9MC97</accession>
<reference evidence="3 4" key="1">
    <citation type="submission" date="2017-04" db="EMBL/GenBank/DDBJ databases">
        <title>Bacillus krulwichiae AM31D Genome sequencing and assembly.</title>
        <authorList>
            <person name="Krulwich T.A."/>
            <person name="Anastor L."/>
            <person name="Ehrlich R."/>
            <person name="Ehrlich G.D."/>
            <person name="Janto B."/>
        </authorList>
    </citation>
    <scope>NUCLEOTIDE SEQUENCE [LARGE SCALE GENOMIC DNA]</scope>
    <source>
        <strain evidence="3 4">AM31D</strain>
    </source>
</reference>
<evidence type="ECO:0000313" key="3">
    <source>
        <dbReference type="EMBL" id="ARK31089.1"/>
    </source>
</evidence>
<evidence type="ECO:0000313" key="4">
    <source>
        <dbReference type="Proteomes" id="UP000193006"/>
    </source>
</evidence>
<keyword evidence="4" id="KW-1185">Reference proteome</keyword>
<dbReference type="KEGG" id="bkw:BkAM31D_15235"/>
<dbReference type="InterPro" id="IPR010273">
    <property type="entry name" value="DUF881"/>
</dbReference>
<protein>
    <recommendedName>
        <fullName evidence="5">Division initiation protein</fullName>
    </recommendedName>
</protein>
<dbReference type="EMBL" id="CP020814">
    <property type="protein sequence ID" value="ARK31089.1"/>
    <property type="molecule type" value="Genomic_DNA"/>
</dbReference>
<dbReference type="STRING" id="199441.BkAM31D_15235"/>
<proteinExistence type="inferred from homology"/>
<comment type="similarity">
    <text evidence="1">Belongs to the UPF0749 family.</text>
</comment>
<evidence type="ECO:0000256" key="2">
    <source>
        <dbReference type="SAM" id="Coils"/>
    </source>
</evidence>
<dbReference type="RefSeq" id="WP_066150454.1">
    <property type="nucleotide sequence ID" value="NZ_CP020814.1"/>
</dbReference>